<proteinExistence type="predicted"/>
<protein>
    <submittedName>
        <fullName evidence="1">Uncharacterized protein</fullName>
    </submittedName>
</protein>
<gene>
    <name evidence="1" type="ORF">NITMOv2_4272</name>
</gene>
<evidence type="ECO:0000313" key="1">
    <source>
        <dbReference type="EMBL" id="ALA60649.1"/>
    </source>
</evidence>
<dbReference type="AlphaFoldDB" id="A0A0K2GIG0"/>
<keyword evidence="2" id="KW-1185">Reference proteome</keyword>
<sequence length="85" mass="9055">MHCFGMITLMSKLTGRAESPSRLHVVLEPRAGHTLDELVLALEQAGATEIDQISVTFVSAEIAPTSIASLEAIAFVETKKPHGLA</sequence>
<dbReference type="Proteomes" id="UP000069205">
    <property type="component" value="Chromosome"/>
</dbReference>
<reference evidence="1 2" key="1">
    <citation type="journal article" date="2015" name="Proc. Natl. Acad. Sci. U.S.A.">
        <title>Expanded metabolic versatility of ubiquitous nitrite-oxidizing bacteria from the genus Nitrospira.</title>
        <authorList>
            <person name="Koch H."/>
            <person name="Lucker S."/>
            <person name="Albertsen M."/>
            <person name="Kitzinger K."/>
            <person name="Herbold C."/>
            <person name="Spieck E."/>
            <person name="Nielsen P.H."/>
            <person name="Wagner M."/>
            <person name="Daims H."/>
        </authorList>
    </citation>
    <scope>NUCLEOTIDE SEQUENCE [LARGE SCALE GENOMIC DNA]</scope>
    <source>
        <strain evidence="1 2">NSP M-1</strain>
    </source>
</reference>
<dbReference type="PATRIC" id="fig|42253.5.peg.4215"/>
<dbReference type="EMBL" id="CP011801">
    <property type="protein sequence ID" value="ALA60649.1"/>
    <property type="molecule type" value="Genomic_DNA"/>
</dbReference>
<organism evidence="1 2">
    <name type="scientific">Nitrospira moscoviensis</name>
    <dbReference type="NCBI Taxonomy" id="42253"/>
    <lineage>
        <taxon>Bacteria</taxon>
        <taxon>Pseudomonadati</taxon>
        <taxon>Nitrospirota</taxon>
        <taxon>Nitrospiria</taxon>
        <taxon>Nitrospirales</taxon>
        <taxon>Nitrospiraceae</taxon>
        <taxon>Nitrospira</taxon>
    </lineage>
</organism>
<name>A0A0K2GIG0_NITMO</name>
<dbReference type="KEGG" id="nmv:NITMOv2_4272"/>
<evidence type="ECO:0000313" key="2">
    <source>
        <dbReference type="Proteomes" id="UP000069205"/>
    </source>
</evidence>
<accession>A0A0K2GIG0</accession>